<keyword evidence="3" id="KW-0862">Zinc</keyword>
<accession>A0A5J9SX12</accession>
<dbReference type="PANTHER" id="PTHR15710:SF77">
    <property type="entry name" value="RING-H2 FINGER PROTEIN ATL21B"/>
    <property type="match status" value="1"/>
</dbReference>
<evidence type="ECO:0000256" key="1">
    <source>
        <dbReference type="ARBA" id="ARBA00022723"/>
    </source>
</evidence>
<evidence type="ECO:0000256" key="3">
    <source>
        <dbReference type="ARBA" id="ARBA00022833"/>
    </source>
</evidence>
<dbReference type="EMBL" id="RWGY01000167">
    <property type="protein sequence ID" value="TVU03533.1"/>
    <property type="molecule type" value="Genomic_DNA"/>
</dbReference>
<sequence>MERSGRPVLYPPIYSFIDEYGDRVYRVELSGNQTVNIIVDCPGDPLSPEEALEMVHEMLREGIADGRFLISDFYPICISKSHTWTNCGVINRWGDLVYQVPLRDRTVTIDMGDEFSREEAHRRVRELLLHGLRDARYQASEFYPRGTGSQRLAAAATAAASQRYAEETYGDRCFGGTLASGEAIVCLPETGVKEGECGVCLEDFETGNLLRMMPCYHPFHEECFFKWLRRSHVCPLCRFPLPTV</sequence>
<comment type="caution">
    <text evidence="6">The sequence shown here is derived from an EMBL/GenBank/DDBJ whole genome shotgun (WGS) entry which is preliminary data.</text>
</comment>
<dbReference type="GO" id="GO:0005737">
    <property type="term" value="C:cytoplasm"/>
    <property type="evidence" value="ECO:0007669"/>
    <property type="project" value="TreeGrafter"/>
</dbReference>
<keyword evidence="7" id="KW-1185">Reference proteome</keyword>
<dbReference type="Pfam" id="PF13639">
    <property type="entry name" value="zf-RING_2"/>
    <property type="match status" value="1"/>
</dbReference>
<gene>
    <name evidence="6" type="ORF">EJB05_50929</name>
</gene>
<dbReference type="Proteomes" id="UP000324897">
    <property type="component" value="Unassembled WGS sequence"/>
</dbReference>
<name>A0A5J9SX12_9POAL</name>
<feature type="domain" description="RING-type" evidence="5">
    <location>
        <begin position="197"/>
        <end position="238"/>
    </location>
</feature>
<evidence type="ECO:0000313" key="7">
    <source>
        <dbReference type="Proteomes" id="UP000324897"/>
    </source>
</evidence>
<dbReference type="PANTHER" id="PTHR15710">
    <property type="entry name" value="E3 UBIQUITIN-PROTEIN LIGASE PRAJA"/>
    <property type="match status" value="1"/>
</dbReference>
<dbReference type="Gramene" id="TVU03533">
    <property type="protein sequence ID" value="TVU03533"/>
    <property type="gene ID" value="EJB05_50929"/>
</dbReference>
<dbReference type="InterPro" id="IPR013083">
    <property type="entry name" value="Znf_RING/FYVE/PHD"/>
</dbReference>
<dbReference type="PROSITE" id="PS50089">
    <property type="entry name" value="ZF_RING_2"/>
    <property type="match status" value="1"/>
</dbReference>
<organism evidence="6 7">
    <name type="scientific">Eragrostis curvula</name>
    <name type="common">weeping love grass</name>
    <dbReference type="NCBI Taxonomy" id="38414"/>
    <lineage>
        <taxon>Eukaryota</taxon>
        <taxon>Viridiplantae</taxon>
        <taxon>Streptophyta</taxon>
        <taxon>Embryophyta</taxon>
        <taxon>Tracheophyta</taxon>
        <taxon>Spermatophyta</taxon>
        <taxon>Magnoliopsida</taxon>
        <taxon>Liliopsida</taxon>
        <taxon>Poales</taxon>
        <taxon>Poaceae</taxon>
        <taxon>PACMAD clade</taxon>
        <taxon>Chloridoideae</taxon>
        <taxon>Eragrostideae</taxon>
        <taxon>Eragrostidinae</taxon>
        <taxon>Eragrostis</taxon>
    </lineage>
</organism>
<keyword evidence="1" id="KW-0479">Metal-binding</keyword>
<dbReference type="AlphaFoldDB" id="A0A5J9SX12"/>
<dbReference type="GO" id="GO:0061630">
    <property type="term" value="F:ubiquitin protein ligase activity"/>
    <property type="evidence" value="ECO:0007669"/>
    <property type="project" value="TreeGrafter"/>
</dbReference>
<dbReference type="Gene3D" id="3.30.40.10">
    <property type="entry name" value="Zinc/RING finger domain, C3HC4 (zinc finger)"/>
    <property type="match status" value="1"/>
</dbReference>
<dbReference type="OrthoDB" id="3365801at2759"/>
<dbReference type="InterPro" id="IPR001841">
    <property type="entry name" value="Znf_RING"/>
</dbReference>
<evidence type="ECO:0000259" key="5">
    <source>
        <dbReference type="PROSITE" id="PS50089"/>
    </source>
</evidence>
<keyword evidence="2 4" id="KW-0863">Zinc-finger</keyword>
<protein>
    <recommendedName>
        <fullName evidence="5">RING-type domain-containing protein</fullName>
    </recommendedName>
</protein>
<dbReference type="GO" id="GO:0008270">
    <property type="term" value="F:zinc ion binding"/>
    <property type="evidence" value="ECO:0007669"/>
    <property type="project" value="UniProtKB-KW"/>
</dbReference>
<dbReference type="GO" id="GO:0016567">
    <property type="term" value="P:protein ubiquitination"/>
    <property type="evidence" value="ECO:0007669"/>
    <property type="project" value="TreeGrafter"/>
</dbReference>
<evidence type="ECO:0000256" key="4">
    <source>
        <dbReference type="PROSITE-ProRule" id="PRU00175"/>
    </source>
</evidence>
<feature type="non-terminal residue" evidence="6">
    <location>
        <position position="1"/>
    </location>
</feature>
<dbReference type="SMART" id="SM00184">
    <property type="entry name" value="RING"/>
    <property type="match status" value="1"/>
</dbReference>
<dbReference type="SUPFAM" id="SSF57850">
    <property type="entry name" value="RING/U-box"/>
    <property type="match status" value="1"/>
</dbReference>
<reference evidence="6 7" key="1">
    <citation type="journal article" date="2019" name="Sci. Rep.">
        <title>A high-quality genome of Eragrostis curvula grass provides insights into Poaceae evolution and supports new strategies to enhance forage quality.</title>
        <authorList>
            <person name="Carballo J."/>
            <person name="Santos B.A.C.M."/>
            <person name="Zappacosta D."/>
            <person name="Garbus I."/>
            <person name="Selva J.P."/>
            <person name="Gallo C.A."/>
            <person name="Diaz A."/>
            <person name="Albertini E."/>
            <person name="Caccamo M."/>
            <person name="Echenique V."/>
        </authorList>
    </citation>
    <scope>NUCLEOTIDE SEQUENCE [LARGE SCALE GENOMIC DNA]</scope>
    <source>
        <strain evidence="7">cv. Victoria</strain>
        <tissue evidence="6">Leaf</tissue>
    </source>
</reference>
<evidence type="ECO:0000313" key="6">
    <source>
        <dbReference type="EMBL" id="TVU03533.1"/>
    </source>
</evidence>
<proteinExistence type="predicted"/>
<evidence type="ECO:0000256" key="2">
    <source>
        <dbReference type="ARBA" id="ARBA00022771"/>
    </source>
</evidence>